<dbReference type="SUPFAM" id="SSF48452">
    <property type="entry name" value="TPR-like"/>
    <property type="match status" value="1"/>
</dbReference>
<protein>
    <recommendedName>
        <fullName evidence="4">Tetratricopeptide repeat protein</fullName>
    </recommendedName>
</protein>
<dbReference type="SUPFAM" id="SSF50969">
    <property type="entry name" value="YVTN repeat-like/Quinoprotein amine dehydrogenase"/>
    <property type="match status" value="1"/>
</dbReference>
<dbReference type="Gene3D" id="1.25.40.10">
    <property type="entry name" value="Tetratricopeptide repeat domain"/>
    <property type="match status" value="1"/>
</dbReference>
<evidence type="ECO:0000256" key="1">
    <source>
        <dbReference type="SAM" id="MobiDB-lite"/>
    </source>
</evidence>
<organism evidence="2 3">
    <name type="scientific">Eiseniibacteriota bacterium</name>
    <dbReference type="NCBI Taxonomy" id="2212470"/>
    <lineage>
        <taxon>Bacteria</taxon>
        <taxon>Candidatus Eiseniibacteriota</taxon>
    </lineage>
</organism>
<dbReference type="InterPro" id="IPR011990">
    <property type="entry name" value="TPR-like_helical_dom_sf"/>
</dbReference>
<name>A0A948RVP2_UNCEI</name>
<dbReference type="InterPro" id="IPR011044">
    <property type="entry name" value="Quino_amine_DH_bsu"/>
</dbReference>
<evidence type="ECO:0000313" key="3">
    <source>
        <dbReference type="Proteomes" id="UP000777784"/>
    </source>
</evidence>
<dbReference type="Proteomes" id="UP000777784">
    <property type="component" value="Unassembled WGS sequence"/>
</dbReference>
<proteinExistence type="predicted"/>
<dbReference type="Pfam" id="PF07676">
    <property type="entry name" value="PD40"/>
    <property type="match status" value="1"/>
</dbReference>
<dbReference type="InterPro" id="IPR011659">
    <property type="entry name" value="WD40"/>
</dbReference>
<feature type="region of interest" description="Disordered" evidence="1">
    <location>
        <begin position="166"/>
        <end position="185"/>
    </location>
</feature>
<evidence type="ECO:0008006" key="4">
    <source>
        <dbReference type="Google" id="ProtNLM"/>
    </source>
</evidence>
<dbReference type="EMBL" id="JAHJDP010000031">
    <property type="protein sequence ID" value="MBU2690433.1"/>
    <property type="molecule type" value="Genomic_DNA"/>
</dbReference>
<dbReference type="AlphaFoldDB" id="A0A948RVP2"/>
<sequence>MKKFIETHSPIFWVVVSLLSLVFSASVVFSQEEQQGESAAVIFERILADQGLEAAVTKFHEMTADSSDLYAIDGRELIYCARGMAQNWQYEESIALTKLLEELYPESPWPLMDLGCLYVVTGDKEAAESYLRRAAELNGEFPLPAWILENIDEQIEKSRVQIAEQGRYAPGEKTGRQGPYLGEDPPDLEPKIFANGLICSTSNEYSITFTPDGREIYFSRANQGTMMCRWEADGWTAPAKIELFGDTLECEEANVAPDGKSILFNARPTIRQPRQICRAKRVDNGWRDPEKLFMGMYATAALDGSIYYTMPGGPQDGGIGKVEFEGGVYLEPERVGGGVGAEPSAHPYIAPDESYMVFDRYIPGKNGLYICFRNADGSWGDALYLHDHYDIPPLVGQATVTPDGKYLFYSLHDDLYWVSTEIIETLRP</sequence>
<reference evidence="2" key="1">
    <citation type="submission" date="2021-05" db="EMBL/GenBank/DDBJ databases">
        <title>Energy efficiency and biological interactions define the core microbiome of deep oligotrophic groundwater.</title>
        <authorList>
            <person name="Mehrshad M."/>
            <person name="Lopez-Fernandez M."/>
            <person name="Bell E."/>
            <person name="Bernier-Latmani R."/>
            <person name="Bertilsson S."/>
            <person name="Dopson M."/>
        </authorList>
    </citation>
    <scope>NUCLEOTIDE SEQUENCE</scope>
    <source>
        <strain evidence="2">Modern_marine.mb.64</strain>
    </source>
</reference>
<gene>
    <name evidence="2" type="ORF">KJ970_05850</name>
</gene>
<accession>A0A948RVP2</accession>
<evidence type="ECO:0000313" key="2">
    <source>
        <dbReference type="EMBL" id="MBU2690433.1"/>
    </source>
</evidence>
<comment type="caution">
    <text evidence="2">The sequence shown here is derived from an EMBL/GenBank/DDBJ whole genome shotgun (WGS) entry which is preliminary data.</text>
</comment>